<sequence>MTYDANFEQVMRTCGVYPTPYRFSDGRRAPMPKNFENMRTALLTRRSSLSSDDLESMYEDFEGYCIGKSESHWKQSALPLIKGNKTAFNSDSDVMFTNLDPFTERDTTVRLKPDFYDGAAFSQVHPTVSHRLNKVIVPTRIDCKVICPNFFMEIKNPAGDGDVLKRQVMHGGAIGARAMHGLRNYGNRVPKYDDKAYAISATYQGGRLMFFAHHVTPGVEPAPPEYFMTFIKAFEMLDSYDFPGGVMAFRNARDGAKSTRDRLIKEANQRASFGTTIDNPIVVSSANSADIESNDDAADQQAHIS</sequence>
<proteinExistence type="predicted"/>
<organism evidence="1 2">
    <name type="scientific">Diatrype stigma</name>
    <dbReference type="NCBI Taxonomy" id="117547"/>
    <lineage>
        <taxon>Eukaryota</taxon>
        <taxon>Fungi</taxon>
        <taxon>Dikarya</taxon>
        <taxon>Ascomycota</taxon>
        <taxon>Pezizomycotina</taxon>
        <taxon>Sordariomycetes</taxon>
        <taxon>Xylariomycetidae</taxon>
        <taxon>Xylariales</taxon>
        <taxon>Diatrypaceae</taxon>
        <taxon>Diatrype</taxon>
    </lineage>
</organism>
<accession>A0AAN9YTX6</accession>
<protein>
    <submittedName>
        <fullName evidence="1">Uncharacterized protein</fullName>
    </submittedName>
</protein>
<keyword evidence="2" id="KW-1185">Reference proteome</keyword>
<dbReference type="EMBL" id="JAKJXP020000025">
    <property type="protein sequence ID" value="KAK7753845.1"/>
    <property type="molecule type" value="Genomic_DNA"/>
</dbReference>
<gene>
    <name evidence="1" type="ORF">SLS62_004211</name>
</gene>
<evidence type="ECO:0000313" key="2">
    <source>
        <dbReference type="Proteomes" id="UP001320420"/>
    </source>
</evidence>
<name>A0AAN9YTX6_9PEZI</name>
<reference evidence="1 2" key="1">
    <citation type="submission" date="2024-02" db="EMBL/GenBank/DDBJ databases">
        <title>De novo assembly and annotation of 12 fungi associated with fruit tree decline syndrome in Ontario, Canada.</title>
        <authorList>
            <person name="Sulman M."/>
            <person name="Ellouze W."/>
            <person name="Ilyukhin E."/>
        </authorList>
    </citation>
    <scope>NUCLEOTIDE SEQUENCE [LARGE SCALE GENOMIC DNA]</scope>
    <source>
        <strain evidence="1 2">M11/M66-122</strain>
    </source>
</reference>
<comment type="caution">
    <text evidence="1">The sequence shown here is derived from an EMBL/GenBank/DDBJ whole genome shotgun (WGS) entry which is preliminary data.</text>
</comment>
<dbReference type="AlphaFoldDB" id="A0AAN9YTX6"/>
<evidence type="ECO:0000313" key="1">
    <source>
        <dbReference type="EMBL" id="KAK7753845.1"/>
    </source>
</evidence>
<dbReference type="Proteomes" id="UP001320420">
    <property type="component" value="Unassembled WGS sequence"/>
</dbReference>